<evidence type="ECO:0000256" key="1">
    <source>
        <dbReference type="ARBA" id="ARBA00008857"/>
    </source>
</evidence>
<evidence type="ECO:0000313" key="7">
    <source>
        <dbReference type="Proteomes" id="UP001596098"/>
    </source>
</evidence>
<evidence type="ECO:0000256" key="3">
    <source>
        <dbReference type="ARBA" id="ARBA00023172"/>
    </source>
</evidence>
<dbReference type="InterPro" id="IPR058717">
    <property type="entry name" value="Phage_L5_Integrase_N"/>
</dbReference>
<dbReference type="InterPro" id="IPR002104">
    <property type="entry name" value="Integrase_catalytic"/>
</dbReference>
<dbReference type="Gene3D" id="1.10.443.10">
    <property type="entry name" value="Intergrase catalytic core"/>
    <property type="match status" value="1"/>
</dbReference>
<organism evidence="6 7">
    <name type="scientific">Nocardioides yefusunii</name>
    <dbReference type="NCBI Taxonomy" id="2500546"/>
    <lineage>
        <taxon>Bacteria</taxon>
        <taxon>Bacillati</taxon>
        <taxon>Actinomycetota</taxon>
        <taxon>Actinomycetes</taxon>
        <taxon>Propionibacteriales</taxon>
        <taxon>Nocardioidaceae</taxon>
        <taxon>Nocardioides</taxon>
    </lineage>
</organism>
<dbReference type="PROSITE" id="PS51898">
    <property type="entry name" value="TYR_RECOMBINASE"/>
    <property type="match status" value="1"/>
</dbReference>
<keyword evidence="3" id="KW-0233">DNA recombination</keyword>
<evidence type="ECO:0000256" key="4">
    <source>
        <dbReference type="SAM" id="MobiDB-lite"/>
    </source>
</evidence>
<dbReference type="SUPFAM" id="SSF56349">
    <property type="entry name" value="DNA breaking-rejoining enzymes"/>
    <property type="match status" value="1"/>
</dbReference>
<dbReference type="EMBL" id="JBHSQI010000005">
    <property type="protein sequence ID" value="MFC6154052.1"/>
    <property type="molecule type" value="Genomic_DNA"/>
</dbReference>
<name>A0ABW1QYX1_9ACTN</name>
<feature type="domain" description="Tyr recombinase" evidence="5">
    <location>
        <begin position="164"/>
        <end position="355"/>
    </location>
</feature>
<evidence type="ECO:0000256" key="2">
    <source>
        <dbReference type="ARBA" id="ARBA00023125"/>
    </source>
</evidence>
<reference evidence="7" key="1">
    <citation type="journal article" date="2019" name="Int. J. Syst. Evol. Microbiol.">
        <title>The Global Catalogue of Microorganisms (GCM) 10K type strain sequencing project: providing services to taxonomists for standard genome sequencing and annotation.</title>
        <authorList>
            <consortium name="The Broad Institute Genomics Platform"/>
            <consortium name="The Broad Institute Genome Sequencing Center for Infectious Disease"/>
            <person name="Wu L."/>
            <person name="Ma J."/>
        </authorList>
    </citation>
    <scope>NUCLEOTIDE SEQUENCE [LARGE SCALE GENOMIC DNA]</scope>
    <source>
        <strain evidence="7">DFY28</strain>
    </source>
</reference>
<gene>
    <name evidence="6" type="ORF">ACFPWU_10315</name>
</gene>
<evidence type="ECO:0000313" key="6">
    <source>
        <dbReference type="EMBL" id="MFC6154052.1"/>
    </source>
</evidence>
<proteinExistence type="inferred from homology"/>
<comment type="caution">
    <text evidence="6">The sequence shown here is derived from an EMBL/GenBank/DDBJ whole genome shotgun (WGS) entry which is preliminary data.</text>
</comment>
<protein>
    <submittedName>
        <fullName evidence="6">Tyrosine-type recombinase/integrase</fullName>
    </submittedName>
</protein>
<dbReference type="InterPro" id="IPR050090">
    <property type="entry name" value="Tyrosine_recombinase_XerCD"/>
</dbReference>
<evidence type="ECO:0000259" key="5">
    <source>
        <dbReference type="PROSITE" id="PS51898"/>
    </source>
</evidence>
<dbReference type="RefSeq" id="WP_239022131.1">
    <property type="nucleotide sequence ID" value="NZ_CP034929.1"/>
</dbReference>
<dbReference type="PANTHER" id="PTHR30349:SF64">
    <property type="entry name" value="PROPHAGE INTEGRASE INTD-RELATED"/>
    <property type="match status" value="1"/>
</dbReference>
<dbReference type="InterPro" id="IPR010998">
    <property type="entry name" value="Integrase_recombinase_N"/>
</dbReference>
<feature type="region of interest" description="Disordered" evidence="4">
    <location>
        <begin position="1"/>
        <end position="25"/>
    </location>
</feature>
<dbReference type="PANTHER" id="PTHR30349">
    <property type="entry name" value="PHAGE INTEGRASE-RELATED"/>
    <property type="match status" value="1"/>
</dbReference>
<keyword evidence="7" id="KW-1185">Reference proteome</keyword>
<dbReference type="InterPro" id="IPR011010">
    <property type="entry name" value="DNA_brk_join_enz"/>
</dbReference>
<keyword evidence="2" id="KW-0238">DNA-binding</keyword>
<dbReference type="Proteomes" id="UP001596098">
    <property type="component" value="Unassembled WGS sequence"/>
</dbReference>
<dbReference type="InterPro" id="IPR013762">
    <property type="entry name" value="Integrase-like_cat_sf"/>
</dbReference>
<accession>A0ABW1QYX1</accession>
<dbReference type="Pfam" id="PF00589">
    <property type="entry name" value="Phage_integrase"/>
    <property type="match status" value="1"/>
</dbReference>
<comment type="similarity">
    <text evidence="1">Belongs to the 'phage' integrase family.</text>
</comment>
<dbReference type="Pfam" id="PF26003">
    <property type="entry name" value="Integrase_N_phage"/>
    <property type="match status" value="1"/>
</dbReference>
<dbReference type="CDD" id="cd01189">
    <property type="entry name" value="INT_ICEBs1_C_like"/>
    <property type="match status" value="1"/>
</dbReference>
<dbReference type="Gene3D" id="1.10.150.130">
    <property type="match status" value="1"/>
</dbReference>
<sequence>MSVQRRDNGKWRARYRDPSGRERARHFDTKRAAQDFLAEQRQAMRTRTYVDPVAGKITFSEWFAVYSERQVWAAGTRISAQQAADCVTFGDIPLNRIQPTQVQHWIKTLQAPGGSRPRGLAVSTIHTRYNYVHGAFLAAQKDKLIHEDPCTGVTLPRKPRASVSSVSIPTPEGVGRAVREAPEWFAGFVALCAFAGLRLGEAAGVQLGDVDFLRRTLHVRRQVQGTNVANLAIVPPKFGSERTVHLPPDLVDLIARHVQTVGVHGPEQWLFADVWGNLLNRSSAGHQWRRTRAAVALEAFTLHDLRHFYASGLIAAGCDVVTVQRALGHSQASITLNTYSHLWLDAADRTRSAAQHLMQSAFAQNADSVRTEAT</sequence>